<sequence length="236" mass="26256">MERQFLSLKQGSLSVEEYEAEFDRLSQFASTLVSDESSRSRRFIDGLKTYIRWAIRSTRATARTLERISLPGVAQGILEESIGHSLIADPRAHHQVIEVGELMVVLHRLFSVLLVGGAIHRRSVAVQQVHVISVTVGTTLLLSVLKVRLGPRKAIGLVVHLLSSPDRLRGHDTRALQPDPSRVPRGVGQGRHLWQTNLLSLPVQQAVVGQLLRGEDQVYYRGVSRSCIFCFLSVSL</sequence>
<proteinExistence type="predicted"/>
<protein>
    <submittedName>
        <fullName evidence="3">Uncharacterized protein LOC120262160</fullName>
    </submittedName>
</protein>
<evidence type="ECO:0000259" key="1">
    <source>
        <dbReference type="Pfam" id="PF03732"/>
    </source>
</evidence>
<dbReference type="AlphaFoldDB" id="A0AB40BHV4"/>
<keyword evidence="2" id="KW-1185">Reference proteome</keyword>
<dbReference type="GeneID" id="120262160"/>
<organism evidence="2 3">
    <name type="scientific">Dioscorea cayennensis subsp. rotundata</name>
    <name type="common">White Guinea yam</name>
    <name type="synonym">Dioscorea rotundata</name>
    <dbReference type="NCBI Taxonomy" id="55577"/>
    <lineage>
        <taxon>Eukaryota</taxon>
        <taxon>Viridiplantae</taxon>
        <taxon>Streptophyta</taxon>
        <taxon>Embryophyta</taxon>
        <taxon>Tracheophyta</taxon>
        <taxon>Spermatophyta</taxon>
        <taxon>Magnoliopsida</taxon>
        <taxon>Liliopsida</taxon>
        <taxon>Dioscoreales</taxon>
        <taxon>Dioscoreaceae</taxon>
        <taxon>Dioscorea</taxon>
    </lineage>
</organism>
<reference evidence="3" key="1">
    <citation type="submission" date="2025-08" db="UniProtKB">
        <authorList>
            <consortium name="RefSeq"/>
        </authorList>
    </citation>
    <scope>IDENTIFICATION</scope>
</reference>
<dbReference type="Proteomes" id="UP001515500">
    <property type="component" value="Chromosome 5"/>
</dbReference>
<evidence type="ECO:0000313" key="3">
    <source>
        <dbReference type="RefSeq" id="XP_039126166.1"/>
    </source>
</evidence>
<feature type="domain" description="Retrotransposon gag" evidence="1">
    <location>
        <begin position="1"/>
        <end position="48"/>
    </location>
</feature>
<dbReference type="RefSeq" id="XP_039126166.1">
    <property type="nucleotide sequence ID" value="XM_039270232.1"/>
</dbReference>
<gene>
    <name evidence="3" type="primary">LOC120262160</name>
</gene>
<evidence type="ECO:0000313" key="2">
    <source>
        <dbReference type="Proteomes" id="UP001515500"/>
    </source>
</evidence>
<name>A0AB40BHV4_DIOCR</name>
<dbReference type="InterPro" id="IPR005162">
    <property type="entry name" value="Retrotrans_gag_dom"/>
</dbReference>
<dbReference type="Pfam" id="PF03732">
    <property type="entry name" value="Retrotrans_gag"/>
    <property type="match status" value="1"/>
</dbReference>
<accession>A0AB40BHV4</accession>